<dbReference type="GO" id="GO:0005886">
    <property type="term" value="C:plasma membrane"/>
    <property type="evidence" value="ECO:0007669"/>
    <property type="project" value="TreeGrafter"/>
</dbReference>
<feature type="domain" description="Ig-like" evidence="6">
    <location>
        <begin position="589"/>
        <end position="669"/>
    </location>
</feature>
<dbReference type="InterPro" id="IPR051275">
    <property type="entry name" value="Cell_adhesion_signaling"/>
</dbReference>
<feature type="domain" description="Ig-like" evidence="6">
    <location>
        <begin position="79"/>
        <end position="158"/>
    </location>
</feature>
<evidence type="ECO:0000256" key="4">
    <source>
        <dbReference type="ARBA" id="ARBA00023180"/>
    </source>
</evidence>
<evidence type="ECO:0000256" key="5">
    <source>
        <dbReference type="ARBA" id="ARBA00023319"/>
    </source>
</evidence>
<comment type="subcellular location">
    <subcellularLocation>
        <location evidence="1">Membrane</location>
        <topology evidence="1">Single-pass type I membrane protein</topology>
    </subcellularLocation>
</comment>
<dbReference type="InterPro" id="IPR007110">
    <property type="entry name" value="Ig-like_dom"/>
</dbReference>
<feature type="domain" description="Ig-like" evidence="6">
    <location>
        <begin position="1402"/>
        <end position="1478"/>
    </location>
</feature>
<feature type="domain" description="Ig-like" evidence="6">
    <location>
        <begin position="239"/>
        <end position="325"/>
    </location>
</feature>
<feature type="domain" description="Ig-like" evidence="6">
    <location>
        <begin position="1316"/>
        <end position="1397"/>
    </location>
</feature>
<reference evidence="8" key="1">
    <citation type="submission" date="2023-03" db="EMBL/GenBank/DDBJ databases">
        <authorList>
            <person name="Steffen K."/>
            <person name="Cardenas P."/>
        </authorList>
    </citation>
    <scope>NUCLEOTIDE SEQUENCE</scope>
</reference>
<name>A0AA35TCW5_GEOBA</name>
<dbReference type="Gene3D" id="2.60.40.10">
    <property type="entry name" value="Immunoglobulins"/>
    <property type="match status" value="15"/>
</dbReference>
<gene>
    <name evidence="8" type="ORF">GBAR_LOCUS25250</name>
</gene>
<evidence type="ECO:0000256" key="3">
    <source>
        <dbReference type="ARBA" id="ARBA00023157"/>
    </source>
</evidence>
<dbReference type="CDD" id="cd00063">
    <property type="entry name" value="FN3"/>
    <property type="match status" value="1"/>
</dbReference>
<evidence type="ECO:0000259" key="7">
    <source>
        <dbReference type="PROSITE" id="PS50853"/>
    </source>
</evidence>
<dbReference type="EMBL" id="CASHTH010003489">
    <property type="protein sequence ID" value="CAI8045644.1"/>
    <property type="molecule type" value="Genomic_DNA"/>
</dbReference>
<feature type="domain" description="Ig-like" evidence="6">
    <location>
        <begin position="765"/>
        <end position="850"/>
    </location>
</feature>
<feature type="domain" description="Ig-like" evidence="6">
    <location>
        <begin position="329"/>
        <end position="413"/>
    </location>
</feature>
<dbReference type="GO" id="GO:0050839">
    <property type="term" value="F:cell adhesion molecule binding"/>
    <property type="evidence" value="ECO:0007669"/>
    <property type="project" value="TreeGrafter"/>
</dbReference>
<dbReference type="InterPro" id="IPR036179">
    <property type="entry name" value="Ig-like_dom_sf"/>
</dbReference>
<dbReference type="Pfam" id="PF00041">
    <property type="entry name" value="fn3"/>
    <property type="match status" value="1"/>
</dbReference>
<keyword evidence="3" id="KW-1015">Disulfide bond</keyword>
<comment type="caution">
    <text evidence="8">The sequence shown here is derived from an EMBL/GenBank/DDBJ whole genome shotgun (WGS) entry which is preliminary data.</text>
</comment>
<sequence>MVTESDSAAEAYLGSGGSSSDSFFSGSGSGDSFVHEILTENETLIFDPVTFGDEDFVYWCFVYNEFGVIYKSINVTVSPEGSVSVTSDKEIYDNEDSAVLTCTHLGGPGNIVQWLRNGSLEAGNANNTFAIEEVVIGEMFTCIVTNLAGEGRNGIVINVAPIIISNPASIFTVVNQSVEFCCSISSYPPPLYEWFKVNGSLPANIEKGSCLLMNQVSFGDEGEYYCIGTSNSLSITSQPAVLTISPEGSVSIVSDKEVYDVEDAAVLTCIHLGGPGNWIQWLRNGTLLAQEAADAINIERLVVGEVFTCIVTNHAGEDRDDIILNIISPTFSSQPSSIFTLVNQSVEFCCSISSYPPPLYEWFKVNGSLPANVEISNSSCLLVNQVSFGDEGEYYCVGTSNSLSIISSTAILTISPYGSVRVSPHNVVFNNGDSVNLTCLADGGPGNTYQWTFNGSLLDNRNDHLVLPFIDASEIGGDYTCTVTNAAGNGSDFTVVNVYPTITLQPSDTFVTPFANGMLNCEAVAFPYPDYTWVHVEQLYTPFASGWNTSTLTFNATDYIEGSEGDYYCKATSNGVSIETESATVFVFPHNVHINSTTLEFAYEEGDTLYLSCMHDGGPNNAYFWWINGQQLRETSMTLIHTITLADEGGGFYNCQVSNPAGQNSNGIYVYTFPTIFAPPVDTYALVGGVANFTCGARGFPAPSYAWSKTDGSLPNTSTILTVEGGFSRLVISLVEVEHHGEYNCIASGRGSDQYSAVLTVFQEDGVMVSSSQPIYSEKDNATLTCTSFGGPENSFQWFKDGAAITQVVTGENNTNVLVIYNVTASTHGGVYTCVVNNSAGNSSESISLNVAPQFSQSPQDVLTRVGETVQMVCEAVAYPQPTYQWERLNGDLPANVTASNSTTLTLQSIDYEDEGSYLCTATTNGESIQAAASLIVSPEGGVSVSPDHVVVDGNQTRLILTCTSLAMFRVIFQWRYGDIPIVSEALQTLVLNDITPSEDGGHYECIVTNAAGNGSNSATVLFSPVITANPIHQTASNSSDSISFNCSATGYPQPTIQWFRQNHESLPSNSYVSDYADTSILTIYTPEFGDEGYYYCSALAINISTTSLIATLYISPEGSVEVSPKNKVFAYGDYVTLNCTARGGPDNIFSWLYNDISVGYTQMLTIVHFTISDALTYECRVDNPAGNGTDTTQLYLEPRFVSEPADVFTRVNDTVSLTCIVQGNPLPHITWEYEGELLPLNEDYGSAEPWLGVGPESRVRVYETHTSDHGLALNSTTEIAGITYSDYGLYSCTASFAVREEYFSTSSNITLTISPVGSVKMTPSVVNVSLNDTITATCTAEGGPDNQLTWSAVATDGQVTILQNEPELVVEVAEVDDTVYRCLVENSAGYEETNLTVYFVPVIVIVPPLDVNVTRAEELHLTCCARGFPVPSIEWYHNDSLINISTSYYIPDQRLTICSVLVEYSTDLSDGGKYACRGINIAGNVTSIPPSFVLVQVFLDRPVITGVQNVTSESVVLQWVEPHHNNAPILGFYIYTYGDLVGNVTADEDSLNVTGLMPDTEYVFTVTAFNSIGISQPSLPYVVQP</sequence>
<dbReference type="GO" id="GO:0098609">
    <property type="term" value="P:cell-cell adhesion"/>
    <property type="evidence" value="ECO:0007669"/>
    <property type="project" value="TreeGrafter"/>
</dbReference>
<dbReference type="InterPro" id="IPR003599">
    <property type="entry name" value="Ig_sub"/>
</dbReference>
<dbReference type="InterPro" id="IPR003961">
    <property type="entry name" value="FN3_dom"/>
</dbReference>
<proteinExistence type="predicted"/>
<dbReference type="InterPro" id="IPR013783">
    <property type="entry name" value="Ig-like_fold"/>
</dbReference>
<dbReference type="FunFam" id="2.60.40.10:FF:000032">
    <property type="entry name" value="palladin isoform X1"/>
    <property type="match status" value="1"/>
</dbReference>
<keyword evidence="4" id="KW-0325">Glycoprotein</keyword>
<dbReference type="PROSITE" id="PS50835">
    <property type="entry name" value="IG_LIKE"/>
    <property type="match status" value="16"/>
</dbReference>
<dbReference type="SUPFAM" id="SSF49265">
    <property type="entry name" value="Fibronectin type III"/>
    <property type="match status" value="1"/>
</dbReference>
<keyword evidence="5" id="KW-0393">Immunoglobulin domain</keyword>
<feature type="domain" description="Ig-like" evidence="6">
    <location>
        <begin position="853"/>
        <end position="936"/>
    </location>
</feature>
<evidence type="ECO:0000256" key="2">
    <source>
        <dbReference type="ARBA" id="ARBA00023136"/>
    </source>
</evidence>
<dbReference type="PANTHER" id="PTHR11640:SF164">
    <property type="entry name" value="MAM DOMAIN-CONTAINING GLYCOSYLPHOSPHATIDYLINOSITOL ANCHOR PROTEIN 1"/>
    <property type="match status" value="1"/>
</dbReference>
<protein>
    <submittedName>
        <fullName evidence="8">Hemicentin-1</fullName>
    </submittedName>
</protein>
<feature type="domain" description="Ig-like" evidence="6">
    <location>
        <begin position="161"/>
        <end position="236"/>
    </location>
</feature>
<evidence type="ECO:0000313" key="9">
    <source>
        <dbReference type="Proteomes" id="UP001174909"/>
    </source>
</evidence>
<feature type="domain" description="Fibronectin type-III" evidence="7">
    <location>
        <begin position="1502"/>
        <end position="1586"/>
    </location>
</feature>
<dbReference type="SMART" id="SM00409">
    <property type="entry name" value="IG"/>
    <property type="match status" value="17"/>
</dbReference>
<feature type="domain" description="Ig-like" evidence="6">
    <location>
        <begin position="500"/>
        <end position="586"/>
    </location>
</feature>
<feature type="domain" description="Ig-like" evidence="6">
    <location>
        <begin position="416"/>
        <end position="497"/>
    </location>
</feature>
<feature type="domain" description="Ig-like" evidence="6">
    <location>
        <begin position="1117"/>
        <end position="1198"/>
    </location>
</feature>
<feature type="domain" description="Ig-like" evidence="6">
    <location>
        <begin position="1199"/>
        <end position="1311"/>
    </location>
</feature>
<evidence type="ECO:0000256" key="1">
    <source>
        <dbReference type="ARBA" id="ARBA00004479"/>
    </source>
</evidence>
<organism evidence="8 9">
    <name type="scientific">Geodia barretti</name>
    <name type="common">Barrett's horny sponge</name>
    <dbReference type="NCBI Taxonomy" id="519541"/>
    <lineage>
        <taxon>Eukaryota</taxon>
        <taxon>Metazoa</taxon>
        <taxon>Porifera</taxon>
        <taxon>Demospongiae</taxon>
        <taxon>Heteroscleromorpha</taxon>
        <taxon>Tetractinellida</taxon>
        <taxon>Astrophorina</taxon>
        <taxon>Geodiidae</taxon>
        <taxon>Geodia</taxon>
    </lineage>
</organism>
<dbReference type="InterPro" id="IPR036116">
    <property type="entry name" value="FN3_sf"/>
</dbReference>
<dbReference type="PANTHER" id="PTHR11640">
    <property type="entry name" value="NEPHRIN"/>
    <property type="match status" value="1"/>
</dbReference>
<dbReference type="PROSITE" id="PS50853">
    <property type="entry name" value="FN3"/>
    <property type="match status" value="1"/>
</dbReference>
<keyword evidence="2" id="KW-0472">Membrane</keyword>
<dbReference type="Pfam" id="PF13927">
    <property type="entry name" value="Ig_3"/>
    <property type="match status" value="10"/>
</dbReference>
<keyword evidence="9" id="KW-1185">Reference proteome</keyword>
<dbReference type="CDD" id="cd00096">
    <property type="entry name" value="Ig"/>
    <property type="match status" value="4"/>
</dbReference>
<evidence type="ECO:0000313" key="8">
    <source>
        <dbReference type="EMBL" id="CAI8045644.1"/>
    </source>
</evidence>
<dbReference type="InterPro" id="IPR003598">
    <property type="entry name" value="Ig_sub2"/>
</dbReference>
<evidence type="ECO:0000259" key="6">
    <source>
        <dbReference type="PROSITE" id="PS50835"/>
    </source>
</evidence>
<dbReference type="SMART" id="SM00060">
    <property type="entry name" value="FN3"/>
    <property type="match status" value="1"/>
</dbReference>
<dbReference type="SMART" id="SM00408">
    <property type="entry name" value="IGc2"/>
    <property type="match status" value="16"/>
</dbReference>
<feature type="domain" description="Ig-like" evidence="6">
    <location>
        <begin position="674"/>
        <end position="760"/>
    </location>
</feature>
<feature type="domain" description="Ig-like" evidence="6">
    <location>
        <begin position="939"/>
        <end position="1022"/>
    </location>
</feature>
<accession>A0AA35TCW5</accession>
<dbReference type="GO" id="GO:0005911">
    <property type="term" value="C:cell-cell junction"/>
    <property type="evidence" value="ECO:0007669"/>
    <property type="project" value="TreeGrafter"/>
</dbReference>
<feature type="domain" description="Ig-like" evidence="6">
    <location>
        <begin position="1025"/>
        <end position="1116"/>
    </location>
</feature>
<dbReference type="SUPFAM" id="SSF48726">
    <property type="entry name" value="Immunoglobulin"/>
    <property type="match status" value="15"/>
</dbReference>
<dbReference type="Proteomes" id="UP001174909">
    <property type="component" value="Unassembled WGS sequence"/>
</dbReference>